<keyword evidence="12 15" id="KW-0472">Membrane</keyword>
<dbReference type="CDD" id="cd11056">
    <property type="entry name" value="CYP6-like"/>
    <property type="match status" value="1"/>
</dbReference>
<sequence length="516" mass="59183">MYVVTWLVSEVVLVLAGLIVCLYITYRFITRNNDYFSKRNVPYIKPTLVFGNTLSVFMRKVSMHEFVIQLYSQLDGHKIGGTFQLMQPVYLVRDPELIKLVTVKDFEHFVDLPAFIPEDHEPILTKSLQALKGQKWKDMRSTLSPAFTSSKMKMLFTLMSETSKQLTSHLENHVLSLELKDLFTKYTNDVIATAAFGIQCNTLDNPDNDFYKMGKEFNNFSLLRLIIFIAYTWIPNVMKMLGATLIPKKTSDFFRKLVRDSIKFREQEGIIRPDMIHLLMQVRQDDLREDGSSSLGIDDIAAQALVFFTAGFEFVATLLSFATLLLAVHQDIQQQVKEEVDEVLAEHGGQVTYEAVQRIRRLDNILSETLRMYPPASLISRRCVKEYHVPGSDLKLEQSCIVNVPINGLHHDPQYFPDPETFNPDRFNEDNKHNIQPFTYMPFGSGPRHCIANRFVLLETKVALVHLLSHFDLHTTPKTQLPVRLARKFEMTVEGGFWCGFKLRPQTSSASASGHD</sequence>
<evidence type="ECO:0000256" key="5">
    <source>
        <dbReference type="ARBA" id="ARBA00022617"/>
    </source>
</evidence>
<dbReference type="InterPro" id="IPR001128">
    <property type="entry name" value="Cyt_P450"/>
</dbReference>
<keyword evidence="6 13" id="KW-0479">Metal-binding</keyword>
<comment type="caution">
    <text evidence="16">The sequence shown here is derived from an EMBL/GenBank/DDBJ whole genome shotgun (WGS) entry which is preliminary data.</text>
</comment>
<evidence type="ECO:0000256" key="4">
    <source>
        <dbReference type="ARBA" id="ARBA00010617"/>
    </source>
</evidence>
<evidence type="ECO:0000256" key="2">
    <source>
        <dbReference type="ARBA" id="ARBA00004174"/>
    </source>
</evidence>
<dbReference type="GO" id="GO:0004497">
    <property type="term" value="F:monooxygenase activity"/>
    <property type="evidence" value="ECO:0007669"/>
    <property type="project" value="UniProtKB-KW"/>
</dbReference>
<evidence type="ECO:0000256" key="9">
    <source>
        <dbReference type="ARBA" id="ARBA00023002"/>
    </source>
</evidence>
<feature type="transmembrane region" description="Helical" evidence="15">
    <location>
        <begin position="300"/>
        <end position="328"/>
    </location>
</feature>
<dbReference type="GO" id="GO:0005789">
    <property type="term" value="C:endoplasmic reticulum membrane"/>
    <property type="evidence" value="ECO:0007669"/>
    <property type="project" value="UniProtKB-SubCell"/>
</dbReference>
<dbReference type="InterPro" id="IPR036396">
    <property type="entry name" value="Cyt_P450_sf"/>
</dbReference>
<organism evidence="16 17">
    <name type="scientific">Coptotermes formosanus</name>
    <name type="common">Formosan subterranean termite</name>
    <dbReference type="NCBI Taxonomy" id="36987"/>
    <lineage>
        <taxon>Eukaryota</taxon>
        <taxon>Metazoa</taxon>
        <taxon>Ecdysozoa</taxon>
        <taxon>Arthropoda</taxon>
        <taxon>Hexapoda</taxon>
        <taxon>Insecta</taxon>
        <taxon>Pterygota</taxon>
        <taxon>Neoptera</taxon>
        <taxon>Polyneoptera</taxon>
        <taxon>Dictyoptera</taxon>
        <taxon>Blattodea</taxon>
        <taxon>Blattoidea</taxon>
        <taxon>Termitoidae</taxon>
        <taxon>Rhinotermitidae</taxon>
        <taxon>Coptotermes</taxon>
    </lineage>
</organism>
<evidence type="ECO:0000256" key="1">
    <source>
        <dbReference type="ARBA" id="ARBA00001971"/>
    </source>
</evidence>
<evidence type="ECO:0000313" key="17">
    <source>
        <dbReference type="Proteomes" id="UP000502823"/>
    </source>
</evidence>
<name>A0A6L2PP34_COPFO</name>
<dbReference type="GO" id="GO:0016705">
    <property type="term" value="F:oxidoreductase activity, acting on paired donors, with incorporation or reduction of molecular oxygen"/>
    <property type="evidence" value="ECO:0007669"/>
    <property type="project" value="InterPro"/>
</dbReference>
<evidence type="ECO:0000256" key="10">
    <source>
        <dbReference type="ARBA" id="ARBA00023004"/>
    </source>
</evidence>
<dbReference type="PRINTS" id="PR00463">
    <property type="entry name" value="EP450I"/>
</dbReference>
<comment type="subcellular location">
    <subcellularLocation>
        <location evidence="3">Endoplasmic reticulum membrane</location>
        <topology evidence="3">Peripheral membrane protein</topology>
    </subcellularLocation>
    <subcellularLocation>
        <location evidence="2">Microsome membrane</location>
        <topology evidence="2">Peripheral membrane protein</topology>
    </subcellularLocation>
</comment>
<dbReference type="AlphaFoldDB" id="A0A6L2PP34"/>
<dbReference type="InterPro" id="IPR002401">
    <property type="entry name" value="Cyt_P450_E_grp-I"/>
</dbReference>
<evidence type="ECO:0000256" key="11">
    <source>
        <dbReference type="ARBA" id="ARBA00023033"/>
    </source>
</evidence>
<dbReference type="InterPro" id="IPR050476">
    <property type="entry name" value="Insect_CytP450_Detox"/>
</dbReference>
<dbReference type="Pfam" id="PF00067">
    <property type="entry name" value="p450"/>
    <property type="match status" value="1"/>
</dbReference>
<evidence type="ECO:0000256" key="6">
    <source>
        <dbReference type="ARBA" id="ARBA00022723"/>
    </source>
</evidence>
<gene>
    <name evidence="16" type="ORF">Cfor_10820</name>
</gene>
<proteinExistence type="inferred from homology"/>
<dbReference type="InParanoid" id="A0A6L2PP34"/>
<keyword evidence="15" id="KW-1133">Transmembrane helix</keyword>
<evidence type="ECO:0000256" key="7">
    <source>
        <dbReference type="ARBA" id="ARBA00022824"/>
    </source>
</evidence>
<keyword evidence="15" id="KW-0812">Transmembrane</keyword>
<evidence type="ECO:0000256" key="8">
    <source>
        <dbReference type="ARBA" id="ARBA00022848"/>
    </source>
</evidence>
<evidence type="ECO:0000256" key="13">
    <source>
        <dbReference type="PIRSR" id="PIRSR602401-1"/>
    </source>
</evidence>
<protein>
    <recommendedName>
        <fullName evidence="18">Cytochrome P450</fullName>
    </recommendedName>
</protein>
<keyword evidence="17" id="KW-1185">Reference proteome</keyword>
<evidence type="ECO:0000256" key="3">
    <source>
        <dbReference type="ARBA" id="ARBA00004406"/>
    </source>
</evidence>
<dbReference type="SUPFAM" id="SSF48264">
    <property type="entry name" value="Cytochrome P450"/>
    <property type="match status" value="1"/>
</dbReference>
<keyword evidence="10 13" id="KW-0408">Iron</keyword>
<dbReference type="PRINTS" id="PR00385">
    <property type="entry name" value="P450"/>
</dbReference>
<evidence type="ECO:0000256" key="12">
    <source>
        <dbReference type="ARBA" id="ARBA00023136"/>
    </source>
</evidence>
<comment type="similarity">
    <text evidence="4 14">Belongs to the cytochrome P450 family.</text>
</comment>
<keyword evidence="11 14" id="KW-0503">Monooxygenase</keyword>
<dbReference type="PANTHER" id="PTHR24292">
    <property type="entry name" value="CYTOCHROME P450"/>
    <property type="match status" value="1"/>
</dbReference>
<dbReference type="OrthoDB" id="2789670at2759"/>
<evidence type="ECO:0000256" key="14">
    <source>
        <dbReference type="RuleBase" id="RU000461"/>
    </source>
</evidence>
<comment type="cofactor">
    <cofactor evidence="1 13">
        <name>heme</name>
        <dbReference type="ChEBI" id="CHEBI:30413"/>
    </cofactor>
</comment>
<dbReference type="InterPro" id="IPR017972">
    <property type="entry name" value="Cyt_P450_CS"/>
</dbReference>
<dbReference type="FunCoup" id="A0A6L2PP34">
    <property type="interactions" value="42"/>
</dbReference>
<accession>A0A6L2PP34</accession>
<keyword evidence="5 13" id="KW-0349">Heme</keyword>
<dbReference type="PANTHER" id="PTHR24292:SF54">
    <property type="entry name" value="CYP9F3-RELATED"/>
    <property type="match status" value="1"/>
</dbReference>
<dbReference type="EMBL" id="BLKM01000479">
    <property type="protein sequence ID" value="GFG34391.1"/>
    <property type="molecule type" value="Genomic_DNA"/>
</dbReference>
<dbReference type="GO" id="GO:0005506">
    <property type="term" value="F:iron ion binding"/>
    <property type="evidence" value="ECO:0007669"/>
    <property type="project" value="InterPro"/>
</dbReference>
<feature type="transmembrane region" description="Helical" evidence="15">
    <location>
        <begin position="6"/>
        <end position="29"/>
    </location>
</feature>
<dbReference type="FunFam" id="1.10.630.10:FF:000042">
    <property type="entry name" value="Cytochrome P450"/>
    <property type="match status" value="1"/>
</dbReference>
<dbReference type="Gene3D" id="1.10.630.10">
    <property type="entry name" value="Cytochrome P450"/>
    <property type="match status" value="1"/>
</dbReference>
<keyword evidence="7" id="KW-0256">Endoplasmic reticulum</keyword>
<keyword evidence="8" id="KW-0492">Microsome</keyword>
<dbReference type="GO" id="GO:0020037">
    <property type="term" value="F:heme binding"/>
    <property type="evidence" value="ECO:0007669"/>
    <property type="project" value="InterPro"/>
</dbReference>
<evidence type="ECO:0000256" key="15">
    <source>
        <dbReference type="SAM" id="Phobius"/>
    </source>
</evidence>
<keyword evidence="9 14" id="KW-0560">Oxidoreductase</keyword>
<dbReference type="Proteomes" id="UP000502823">
    <property type="component" value="Unassembled WGS sequence"/>
</dbReference>
<feature type="binding site" description="axial binding residue" evidence="13">
    <location>
        <position position="450"/>
    </location>
    <ligand>
        <name>heme</name>
        <dbReference type="ChEBI" id="CHEBI:30413"/>
    </ligand>
    <ligandPart>
        <name>Fe</name>
        <dbReference type="ChEBI" id="CHEBI:18248"/>
    </ligandPart>
</feature>
<reference evidence="17" key="1">
    <citation type="submission" date="2020-01" db="EMBL/GenBank/DDBJ databases">
        <title>Draft genome sequence of the Termite Coptotermes fromosanus.</title>
        <authorList>
            <person name="Itakura S."/>
            <person name="Yosikawa Y."/>
            <person name="Umezawa K."/>
        </authorList>
    </citation>
    <scope>NUCLEOTIDE SEQUENCE [LARGE SCALE GENOMIC DNA]</scope>
</reference>
<feature type="transmembrane region" description="Helical" evidence="15">
    <location>
        <begin position="222"/>
        <end position="246"/>
    </location>
</feature>
<evidence type="ECO:0008006" key="18">
    <source>
        <dbReference type="Google" id="ProtNLM"/>
    </source>
</evidence>
<evidence type="ECO:0000313" key="16">
    <source>
        <dbReference type="EMBL" id="GFG34391.1"/>
    </source>
</evidence>
<dbReference type="PROSITE" id="PS00086">
    <property type="entry name" value="CYTOCHROME_P450"/>
    <property type="match status" value="1"/>
</dbReference>